<name>A0A0S4LLA5_9BACT</name>
<organism evidence="2 3">
    <name type="scientific">Candidatus Nitrospira nitrosa</name>
    <dbReference type="NCBI Taxonomy" id="1742972"/>
    <lineage>
        <taxon>Bacteria</taxon>
        <taxon>Pseudomonadati</taxon>
        <taxon>Nitrospirota</taxon>
        <taxon>Nitrospiria</taxon>
        <taxon>Nitrospirales</taxon>
        <taxon>Nitrospiraceae</taxon>
        <taxon>Nitrospira</taxon>
    </lineage>
</organism>
<protein>
    <recommendedName>
        <fullName evidence="4">SIR2-like domain-containing protein</fullName>
    </recommendedName>
</protein>
<reference evidence="2 3" key="1">
    <citation type="submission" date="2015-10" db="EMBL/GenBank/DDBJ databases">
        <authorList>
            <person name="Gilbert D.G."/>
        </authorList>
    </citation>
    <scope>NUCLEOTIDE SEQUENCE [LARGE SCALE GENOMIC DNA]</scope>
    <source>
        <strain evidence="2">COMA1</strain>
    </source>
</reference>
<gene>
    <name evidence="2" type="ORF">COMA1_50020</name>
</gene>
<evidence type="ECO:0000313" key="2">
    <source>
        <dbReference type="EMBL" id="CUS38277.1"/>
    </source>
</evidence>
<evidence type="ECO:0000256" key="1">
    <source>
        <dbReference type="SAM" id="MobiDB-lite"/>
    </source>
</evidence>
<dbReference type="OrthoDB" id="9812283at2"/>
<keyword evidence="3" id="KW-1185">Reference proteome</keyword>
<feature type="region of interest" description="Disordered" evidence="1">
    <location>
        <begin position="405"/>
        <end position="430"/>
    </location>
</feature>
<dbReference type="RefSeq" id="WP_090750718.1">
    <property type="nucleotide sequence ID" value="NZ_CZQA01000011.1"/>
</dbReference>
<dbReference type="Proteomes" id="UP000199032">
    <property type="component" value="Unassembled WGS sequence"/>
</dbReference>
<dbReference type="EMBL" id="CZQA01000011">
    <property type="protein sequence ID" value="CUS38277.1"/>
    <property type="molecule type" value="Genomic_DNA"/>
</dbReference>
<accession>A0A0S4LLA5</accession>
<proteinExistence type="predicted"/>
<evidence type="ECO:0000313" key="3">
    <source>
        <dbReference type="Proteomes" id="UP000199032"/>
    </source>
</evidence>
<evidence type="ECO:0008006" key="4">
    <source>
        <dbReference type="Google" id="ProtNLM"/>
    </source>
</evidence>
<sequence>MEEAVVFLGAGASKAIGLPLANEIIPKILTRLRKNTLFAGNVTAIEQLNRCLQAVLPGLSEMMNSASDEELLHKPIPPVTDLLSSIDFLLRSTNAPIPKFGLEDLSQGRTLLERAIFELLVRNEEPTRLRMKDMPDRVRTEWDTTTKLNLLSQRLPESESEVQGIVDWVMGIARKGRVTLISTNYDIEVEQEIYKRLGYHQVFSEVDFGTGVREPVEGKIYHRPTRAHIGVYKLHGSLNWLRCDLCDTIYVNPVGPIAYLSFLSADDGKQDPAQTLFLKALEENGATQCHCGNSPLRAVIVSPSFVRDVRDPILLEIWRNALDVLRRASQWFIVGYSFPPEDVAIRSMFLRAYSGRDEGLQDLEIVVVQKEEKEPEKTRYALLLPKHTYRAEGLSNFLKSDWVRGNEQDKPDKNEFSPNPRNDETLKSKR</sequence>
<dbReference type="AlphaFoldDB" id="A0A0S4LLA5"/>
<dbReference type="STRING" id="1742972.COMA1_50020"/>